<evidence type="ECO:0000313" key="3">
    <source>
        <dbReference type="EMBL" id="CAB3226600.1"/>
    </source>
</evidence>
<feature type="region of interest" description="Disordered" evidence="1">
    <location>
        <begin position="600"/>
        <end position="640"/>
    </location>
</feature>
<dbReference type="AlphaFoldDB" id="A0A6F9D7F4"/>
<feature type="transmembrane region" description="Helical" evidence="2">
    <location>
        <begin position="479"/>
        <end position="497"/>
    </location>
</feature>
<reference evidence="3" key="1">
    <citation type="submission" date="2020-04" db="EMBL/GenBank/DDBJ databases">
        <authorList>
            <person name="Neveu A P."/>
        </authorList>
    </citation>
    <scope>NUCLEOTIDE SEQUENCE</scope>
    <source>
        <tissue evidence="3">Whole embryo</tissue>
    </source>
</reference>
<dbReference type="GO" id="GO:0005783">
    <property type="term" value="C:endoplasmic reticulum"/>
    <property type="evidence" value="ECO:0007669"/>
    <property type="project" value="TreeGrafter"/>
</dbReference>
<evidence type="ECO:0000256" key="2">
    <source>
        <dbReference type="SAM" id="Phobius"/>
    </source>
</evidence>
<protein>
    <submittedName>
        <fullName evidence="3">Membralin-like</fullName>
    </submittedName>
</protein>
<keyword evidence="2" id="KW-1133">Transmembrane helix</keyword>
<gene>
    <name evidence="3" type="primary">C19orf6</name>
</gene>
<feature type="transmembrane region" description="Helical" evidence="2">
    <location>
        <begin position="142"/>
        <end position="163"/>
    </location>
</feature>
<dbReference type="InterPro" id="IPR019144">
    <property type="entry name" value="Membralin"/>
</dbReference>
<feature type="compositionally biased region" description="Basic residues" evidence="1">
    <location>
        <begin position="36"/>
        <end position="46"/>
    </location>
</feature>
<feature type="compositionally biased region" description="Polar residues" evidence="1">
    <location>
        <begin position="620"/>
        <end position="637"/>
    </location>
</feature>
<dbReference type="GO" id="GO:0034976">
    <property type="term" value="P:response to endoplasmic reticulum stress"/>
    <property type="evidence" value="ECO:0007669"/>
    <property type="project" value="TreeGrafter"/>
</dbReference>
<proteinExistence type="evidence at transcript level"/>
<feature type="transmembrane region" description="Helical" evidence="2">
    <location>
        <begin position="698"/>
        <end position="716"/>
    </location>
</feature>
<sequence length="735" mass="84458">MDVQNDALNDEGTDEETSSATTARTQPEQPTESKSPKKLCNQKKNKSTPSSSQQSEPRDSSQTIHATNNNSNQPQQTSSAENATPSTPPPRNQNAPNNRNILQGHGRTNLTLYNREGFFMHYLFINLSVRYSSYFKSTSRRLLEFFALVNALAMLSVLVYIHVTFVRSTSDCLTHVKDIWPKSGILRVQVSNNASLPLYKMYFMEEPFQSTLSVEATPYDAVIKYTTPLTYNDVVRFKHGVETLKQPGAFSTKLDTCTNNENVRFLYAFGLLKNKCPVLRENYINDIKQSFLDKLFTVIPDISVSNRKRMNTISMVNEELMYYENVEARYDPFEPNPIRDFYAVEYSEEFGYLRLSTEARNKLAIPTLVVNLNPGRDVCFAGKFKQFMLSTFLGYDDYIMTSIKKLAEEDSSQGYLHNLVTGEYFRFVTMWINHASSIIALCAMIVFTLVVTMLLRYSYHQIFMFMVDLLRLLDTDTRLVFPAAPMLTIILALVGMEEIMTEFFHDSTVAFYVILLIWGADQFDVICLHTVISRRHWIRFFFLYHFAFYIYHYRFNGQYSKLALFTSWLFIQHSMLYFLHHYELPAIQSQMVLIQERNAERSRNRNNPDTGPDNNPNQNASANSEAPGTSQEPSNLPSPFDANAFPDAEGDVAPTAELYRPLFPEATLFYQKLLRAPQKILSKLVSLFCIYKSDVCKICMLVLVCVVMAAFSALFIHSNLTHTAKFHMERMENLV</sequence>
<feature type="compositionally biased region" description="Low complexity" evidence="1">
    <location>
        <begin position="67"/>
        <end position="79"/>
    </location>
</feature>
<feature type="region of interest" description="Disordered" evidence="1">
    <location>
        <begin position="1"/>
        <end position="103"/>
    </location>
</feature>
<keyword evidence="2" id="KW-0812">Transmembrane</keyword>
<evidence type="ECO:0000256" key="1">
    <source>
        <dbReference type="SAM" id="MobiDB-lite"/>
    </source>
</evidence>
<feature type="compositionally biased region" description="Low complexity" evidence="1">
    <location>
        <begin position="605"/>
        <end position="619"/>
    </location>
</feature>
<feature type="compositionally biased region" description="Acidic residues" evidence="1">
    <location>
        <begin position="8"/>
        <end position="17"/>
    </location>
</feature>
<dbReference type="Pfam" id="PF09746">
    <property type="entry name" value="Membralin"/>
    <property type="match status" value="1"/>
</dbReference>
<dbReference type="PANTHER" id="PTHR21650:SF4">
    <property type="entry name" value="MEMBRALIN"/>
    <property type="match status" value="1"/>
</dbReference>
<dbReference type="GO" id="GO:1904294">
    <property type="term" value="P:positive regulation of ERAD pathway"/>
    <property type="evidence" value="ECO:0007669"/>
    <property type="project" value="TreeGrafter"/>
</dbReference>
<organism evidence="3">
    <name type="scientific">Phallusia mammillata</name>
    <dbReference type="NCBI Taxonomy" id="59560"/>
    <lineage>
        <taxon>Eukaryota</taxon>
        <taxon>Metazoa</taxon>
        <taxon>Chordata</taxon>
        <taxon>Tunicata</taxon>
        <taxon>Ascidiacea</taxon>
        <taxon>Phlebobranchia</taxon>
        <taxon>Ascidiidae</taxon>
        <taxon>Phallusia</taxon>
    </lineage>
</organism>
<feature type="compositionally biased region" description="Polar residues" evidence="1">
    <location>
        <begin position="18"/>
        <end position="33"/>
    </location>
</feature>
<feature type="transmembrane region" description="Helical" evidence="2">
    <location>
        <begin position="438"/>
        <end position="459"/>
    </location>
</feature>
<dbReference type="EMBL" id="LR783460">
    <property type="protein sequence ID" value="CAB3226600.1"/>
    <property type="molecule type" value="mRNA"/>
</dbReference>
<dbReference type="PANTHER" id="PTHR21650">
    <property type="entry name" value="MEMBRALIN/KINETOCHORE PROTEIN NUF2"/>
    <property type="match status" value="1"/>
</dbReference>
<keyword evidence="2" id="KW-0472">Membrane</keyword>
<name>A0A6F9D7F4_9ASCI</name>
<accession>A0A6F9D7F4</accession>
<feature type="transmembrane region" description="Helical" evidence="2">
    <location>
        <begin position="509"/>
        <end position="529"/>
    </location>
</feature>